<keyword evidence="2" id="KW-0378">Hydrolase</keyword>
<dbReference type="InterPro" id="IPR001362">
    <property type="entry name" value="Glyco_hydro_32"/>
</dbReference>
<proteinExistence type="inferred from homology"/>
<evidence type="ECO:0000313" key="6">
    <source>
        <dbReference type="EMBL" id="AYV84927.1"/>
    </source>
</evidence>
<dbReference type="InterPro" id="IPR013320">
    <property type="entry name" value="ConA-like_dom_sf"/>
</dbReference>
<evidence type="ECO:0008006" key="7">
    <source>
        <dbReference type="Google" id="ProtNLM"/>
    </source>
</evidence>
<dbReference type="PANTHER" id="PTHR42800">
    <property type="entry name" value="EXOINULINASE INUD (AFU_ORTHOLOGUE AFUA_5G00480)"/>
    <property type="match status" value="1"/>
</dbReference>
<dbReference type="Gene3D" id="2.115.10.20">
    <property type="entry name" value="Glycosyl hydrolase domain, family 43"/>
    <property type="match status" value="1"/>
</dbReference>
<evidence type="ECO:0000256" key="3">
    <source>
        <dbReference type="ARBA" id="ARBA00023295"/>
    </source>
</evidence>
<comment type="similarity">
    <text evidence="1">Belongs to the glycosyl hydrolase 32 family.</text>
</comment>
<gene>
    <name evidence="6" type="ORF">Satyrvirus1_13</name>
</gene>
<dbReference type="InterPro" id="IPR032313">
    <property type="entry name" value="DUF4980"/>
</dbReference>
<keyword evidence="3" id="KW-0326">Glycosidase</keyword>
<dbReference type="InterPro" id="IPR023296">
    <property type="entry name" value="Glyco_hydro_beta-prop_sf"/>
</dbReference>
<evidence type="ECO:0000259" key="5">
    <source>
        <dbReference type="Pfam" id="PF16352"/>
    </source>
</evidence>
<dbReference type="SUPFAM" id="SSF75005">
    <property type="entry name" value="Arabinanase/levansucrase/invertase"/>
    <property type="match status" value="1"/>
</dbReference>
<dbReference type="SMART" id="SM00640">
    <property type="entry name" value="Glyco_32"/>
    <property type="match status" value="1"/>
</dbReference>
<dbReference type="PANTHER" id="PTHR42800:SF1">
    <property type="entry name" value="EXOINULINASE INUD (AFU_ORTHOLOGUE AFUA_5G00480)"/>
    <property type="match status" value="1"/>
</dbReference>
<protein>
    <recommendedName>
        <fullName evidence="7">Glycosyl hydrolase family 32 N-terminal domain-containing protein</fullName>
    </recommendedName>
</protein>
<feature type="domain" description="Glycosyl hydrolase family 32 N-terminal" evidence="4">
    <location>
        <begin position="223"/>
        <end position="484"/>
    </location>
</feature>
<dbReference type="Pfam" id="PF16352">
    <property type="entry name" value="DUF4980"/>
    <property type="match status" value="1"/>
</dbReference>
<name>A0A3G5ACQ4_9VIRU</name>
<dbReference type="CDD" id="cd18622">
    <property type="entry name" value="GH32_Inu-like"/>
    <property type="match status" value="1"/>
</dbReference>
<dbReference type="GO" id="GO:0005987">
    <property type="term" value="P:sucrose catabolic process"/>
    <property type="evidence" value="ECO:0007669"/>
    <property type="project" value="TreeGrafter"/>
</dbReference>
<sequence length="628" mass="73190">MKFIVPYELLSINNPDVRETYEKSYEKFYLKYSDSSLAEVDCVSNCTHQLLLNTEKKYLLIFCDDDVEIKAIDDVLFRNYVGKNNIWYAEFQKNWNFVELNKRISQCTLCNDYYIDECKLCLDCKNIKNRIKNIDISKKYLLIPISNSTDENQIKIYADKILVHEFDVCLANDNLDWWAYLDLSCYIHRNISIVLRDENKSLNQIHISDDIPISDESLRPQLHYTPKCGWTNDPNGLVYFQDEYHLFYQHNPFSREWGNMYWGHAVSSDLLHWKELPLALHPNTMASGMCFSGSANYDENQLFIIFTDTNVGERLAISNDNGIIWKIVGKNIIPKHPGRDPKIIKYQNGWILIIYTIHDNKDCFAFYKSLNLDSWELTGYLAGYRECPEMVELEIDKNPENKKWIIFGFDAEYQIGTFDGKIFIPQVCENHTLGEKYRLHHGQFQAAQCFSRATRNIQIGWVPIEMGNMFNQTFSLPLELSLRTTEIGVRLFAEPIKEIEQLRTSCQSLNDCYSDNATIAVCGQLFDILIDVEINSSELVVLKFGDNEICYNNALNELNGIQLPMKNNNLKFRIIIDRPMYEICINSGIVYCTHKRNDMGKNIESIQLVGAPIYINNFTVYQLKSIYD</sequence>
<reference evidence="6" key="1">
    <citation type="submission" date="2018-10" db="EMBL/GenBank/DDBJ databases">
        <title>Hidden diversity of soil giant viruses.</title>
        <authorList>
            <person name="Schulz F."/>
            <person name="Alteio L."/>
            <person name="Goudeau D."/>
            <person name="Ryan E.M."/>
            <person name="Malmstrom R.R."/>
            <person name="Blanchard J."/>
            <person name="Woyke T."/>
        </authorList>
    </citation>
    <scope>NUCLEOTIDE SEQUENCE</scope>
    <source>
        <strain evidence="6">SAV1</strain>
    </source>
</reference>
<evidence type="ECO:0000256" key="2">
    <source>
        <dbReference type="ARBA" id="ARBA00022801"/>
    </source>
</evidence>
<dbReference type="Pfam" id="PF00251">
    <property type="entry name" value="Glyco_hydro_32N"/>
    <property type="match status" value="1"/>
</dbReference>
<evidence type="ECO:0000259" key="4">
    <source>
        <dbReference type="Pfam" id="PF00251"/>
    </source>
</evidence>
<dbReference type="GO" id="GO:0004575">
    <property type="term" value="F:sucrose alpha-glucosidase activity"/>
    <property type="evidence" value="ECO:0007669"/>
    <property type="project" value="TreeGrafter"/>
</dbReference>
<accession>A0A3G5ACQ4</accession>
<dbReference type="SUPFAM" id="SSF49899">
    <property type="entry name" value="Concanavalin A-like lectins/glucanases"/>
    <property type="match status" value="1"/>
</dbReference>
<dbReference type="InterPro" id="IPR013148">
    <property type="entry name" value="Glyco_hydro_32_N"/>
</dbReference>
<evidence type="ECO:0000256" key="1">
    <source>
        <dbReference type="ARBA" id="ARBA00009902"/>
    </source>
</evidence>
<feature type="domain" description="DUF4980" evidence="5">
    <location>
        <begin position="131"/>
        <end position="199"/>
    </location>
</feature>
<dbReference type="EMBL" id="MK072437">
    <property type="protein sequence ID" value="AYV84927.1"/>
    <property type="molecule type" value="Genomic_DNA"/>
</dbReference>
<organism evidence="6">
    <name type="scientific">Satyrvirus sp</name>
    <dbReference type="NCBI Taxonomy" id="2487771"/>
    <lineage>
        <taxon>Viruses</taxon>
        <taxon>Varidnaviria</taxon>
        <taxon>Bamfordvirae</taxon>
        <taxon>Nucleocytoviricota</taxon>
        <taxon>Megaviricetes</taxon>
        <taxon>Imitervirales</taxon>
        <taxon>Mimiviridae</taxon>
        <taxon>Megamimivirinae</taxon>
    </lineage>
</organism>